<dbReference type="Proteomes" id="UP000660729">
    <property type="component" value="Unassembled WGS sequence"/>
</dbReference>
<gene>
    <name evidence="2" type="ORF">HII31_12825</name>
</gene>
<name>A0A8H6VCV9_9PEZI</name>
<dbReference type="OrthoDB" id="10681080at2759"/>
<reference evidence="2" key="1">
    <citation type="submission" date="2020-04" db="EMBL/GenBank/DDBJ databases">
        <title>Draft genome resource of the tomato pathogen Pseudocercospora fuligena.</title>
        <authorList>
            <person name="Zaccaron A."/>
        </authorList>
    </citation>
    <scope>NUCLEOTIDE SEQUENCE</scope>
    <source>
        <strain evidence="2">PF001</strain>
    </source>
</reference>
<feature type="region of interest" description="Disordered" evidence="1">
    <location>
        <begin position="1"/>
        <end position="30"/>
    </location>
</feature>
<comment type="caution">
    <text evidence="2">The sequence shown here is derived from an EMBL/GenBank/DDBJ whole genome shotgun (WGS) entry which is preliminary data.</text>
</comment>
<protein>
    <submittedName>
        <fullName evidence="2">Uncharacterized protein</fullName>
    </submittedName>
</protein>
<dbReference type="EMBL" id="JABCIY010000306">
    <property type="protein sequence ID" value="KAF7185952.1"/>
    <property type="molecule type" value="Genomic_DNA"/>
</dbReference>
<evidence type="ECO:0000313" key="3">
    <source>
        <dbReference type="Proteomes" id="UP000660729"/>
    </source>
</evidence>
<proteinExistence type="predicted"/>
<sequence>MVTTRRVSRRDQHPSSGHQDKRASKGATRKQIKVASKALRHVKYLDTRQYQSLLDLNSDLKKYNKLLAFVPPDRASSAAKRHDNVLAACKKIQMAWQALFINFEELEDEALDAMEDVKSQIYSNSHWYENADLLSLEVEELDDIFDREEIVDAGHFSDYLLQLVSRHLQVERKYTDAKGNRVWSLADYFLSSFQRLREALKDSSDPRARSHFFRFNAQLMGVVLPQNRLLHEDIEVHFFNLISCIEMRSELAQATPATYLDCAKARREIWKRYSKLDCKLEPYEGYSDRKCFHQTTIGLLQDLQTRAQQEIRCKVILAVGTYLPAEIADVIVDSVLILEEVPVESSVAEEPGTGTYLHSVLPNYDCGRVQYLSHRHRNFNLRKERKELEGYDRKLDEEIRNDPEPKDRNPVSELVSLRFT</sequence>
<dbReference type="AlphaFoldDB" id="A0A8H6VCV9"/>
<organism evidence="2 3">
    <name type="scientific">Pseudocercospora fuligena</name>
    <dbReference type="NCBI Taxonomy" id="685502"/>
    <lineage>
        <taxon>Eukaryota</taxon>
        <taxon>Fungi</taxon>
        <taxon>Dikarya</taxon>
        <taxon>Ascomycota</taxon>
        <taxon>Pezizomycotina</taxon>
        <taxon>Dothideomycetes</taxon>
        <taxon>Dothideomycetidae</taxon>
        <taxon>Mycosphaerellales</taxon>
        <taxon>Mycosphaerellaceae</taxon>
        <taxon>Pseudocercospora</taxon>
    </lineage>
</organism>
<evidence type="ECO:0000256" key="1">
    <source>
        <dbReference type="SAM" id="MobiDB-lite"/>
    </source>
</evidence>
<keyword evidence="3" id="KW-1185">Reference proteome</keyword>
<accession>A0A8H6VCV9</accession>
<feature type="compositionally biased region" description="Basic and acidic residues" evidence="1">
    <location>
        <begin position="394"/>
        <end position="410"/>
    </location>
</feature>
<feature type="compositionally biased region" description="Basic and acidic residues" evidence="1">
    <location>
        <begin position="9"/>
        <end position="23"/>
    </location>
</feature>
<evidence type="ECO:0000313" key="2">
    <source>
        <dbReference type="EMBL" id="KAF7185952.1"/>
    </source>
</evidence>
<feature type="region of interest" description="Disordered" evidence="1">
    <location>
        <begin position="394"/>
        <end position="420"/>
    </location>
</feature>